<evidence type="ECO:0000256" key="1">
    <source>
        <dbReference type="ARBA" id="ARBA00022490"/>
    </source>
</evidence>
<dbReference type="AlphaFoldDB" id="A0A1W1VZ76"/>
<evidence type="ECO:0000256" key="3">
    <source>
        <dbReference type="ARBA" id="ARBA00022679"/>
    </source>
</evidence>
<dbReference type="EC" id="2.4.2.22" evidence="5 6"/>
<feature type="binding site" evidence="5">
    <location>
        <begin position="182"/>
        <end position="186"/>
    </location>
    <ligand>
        <name>5-phospho-alpha-D-ribose 1-diphosphate</name>
        <dbReference type="ChEBI" id="CHEBI:58017"/>
    </ligand>
</feature>
<name>A0A1W1VZ76_9FIRM</name>
<dbReference type="PANTHER" id="PTHR43864">
    <property type="entry name" value="HYPOXANTHINE/GUANINE PHOSPHORIBOSYLTRANSFERASE"/>
    <property type="match status" value="1"/>
</dbReference>
<evidence type="ECO:0000313" key="8">
    <source>
        <dbReference type="EMBL" id="SMB98665.1"/>
    </source>
</evidence>
<reference evidence="8 9" key="1">
    <citation type="submission" date="2017-04" db="EMBL/GenBank/DDBJ databases">
        <authorList>
            <person name="Afonso C.L."/>
            <person name="Miller P.J."/>
            <person name="Scott M.A."/>
            <person name="Spackman E."/>
            <person name="Goraichik I."/>
            <person name="Dimitrov K.M."/>
            <person name="Suarez D.L."/>
            <person name="Swayne D.E."/>
        </authorList>
    </citation>
    <scope>NUCLEOTIDE SEQUENCE [LARGE SCALE GENOMIC DNA]</scope>
    <source>
        <strain evidence="8 9">ToBE</strain>
    </source>
</reference>
<dbReference type="GO" id="GO:0006166">
    <property type="term" value="P:purine ribonucleoside salvage"/>
    <property type="evidence" value="ECO:0007669"/>
    <property type="project" value="UniProtKB-KW"/>
</dbReference>
<feature type="binding site" evidence="5">
    <location>
        <position position="81"/>
    </location>
    <ligand>
        <name>xanthine</name>
        <dbReference type="ChEBI" id="CHEBI:17712"/>
    </ligand>
</feature>
<organism evidence="8 9">
    <name type="scientific">Thermanaeromonas toyohensis ToBE</name>
    <dbReference type="NCBI Taxonomy" id="698762"/>
    <lineage>
        <taxon>Bacteria</taxon>
        <taxon>Bacillati</taxon>
        <taxon>Bacillota</taxon>
        <taxon>Clostridia</taxon>
        <taxon>Neomoorellales</taxon>
        <taxon>Neomoorellaceae</taxon>
        <taxon>Thermanaeromonas</taxon>
    </lineage>
</organism>
<dbReference type="HAMAP" id="MF_01184">
    <property type="entry name" value="XPRTase"/>
    <property type="match status" value="1"/>
</dbReference>
<feature type="binding site" evidence="5">
    <location>
        <position position="74"/>
    </location>
    <ligand>
        <name>xanthine</name>
        <dbReference type="ChEBI" id="CHEBI:17712"/>
    </ligand>
</feature>
<protein>
    <recommendedName>
        <fullName evidence="5 6">Xanthine phosphoribosyltransferase</fullName>
        <shortName evidence="5">XPRTase</shortName>
        <ecNumber evidence="5 6">2.4.2.22</ecNumber>
    </recommendedName>
</protein>
<dbReference type="Pfam" id="PF00156">
    <property type="entry name" value="Pribosyltran"/>
    <property type="match status" value="1"/>
</dbReference>
<keyword evidence="2 5" id="KW-0328">Glycosyltransferase</keyword>
<dbReference type="InterPro" id="IPR010079">
    <property type="entry name" value="Xanthine_PRibTrfase"/>
</dbReference>
<dbReference type="Gene3D" id="3.40.50.2020">
    <property type="match status" value="1"/>
</dbReference>
<comment type="pathway">
    <text evidence="5">Purine metabolism; XMP biosynthesis via salvage pathway; XMP from xanthine: step 1/1.</text>
</comment>
<dbReference type="InterPro" id="IPR029057">
    <property type="entry name" value="PRTase-like"/>
</dbReference>
<dbReference type="CDD" id="cd06223">
    <property type="entry name" value="PRTases_typeI"/>
    <property type="match status" value="1"/>
</dbReference>
<dbReference type="GO" id="GO:0046110">
    <property type="term" value="P:xanthine metabolic process"/>
    <property type="evidence" value="ECO:0007669"/>
    <property type="project" value="UniProtKB-UniRule"/>
</dbReference>
<evidence type="ECO:0000256" key="2">
    <source>
        <dbReference type="ARBA" id="ARBA00022676"/>
    </source>
</evidence>
<dbReference type="NCBIfam" id="NF006671">
    <property type="entry name" value="PRK09219.1"/>
    <property type="match status" value="1"/>
</dbReference>
<evidence type="ECO:0000256" key="4">
    <source>
        <dbReference type="ARBA" id="ARBA00022726"/>
    </source>
</evidence>
<dbReference type="STRING" id="698762.SAMN00808754_2477"/>
<comment type="subcellular location">
    <subcellularLocation>
        <location evidence="5">Cytoplasm</location>
    </subcellularLocation>
</comment>
<evidence type="ECO:0000259" key="7">
    <source>
        <dbReference type="Pfam" id="PF00156"/>
    </source>
</evidence>
<keyword evidence="3 5" id="KW-0808">Transferase</keyword>
<dbReference type="NCBIfam" id="TIGR01744">
    <property type="entry name" value="XPRTase"/>
    <property type="match status" value="1"/>
</dbReference>
<comment type="similarity">
    <text evidence="5">Belongs to the purine/pyrimidine phosphoribosyltransferase family. Xpt subfamily.</text>
</comment>
<dbReference type="UniPathway" id="UPA00602">
    <property type="reaction ID" value="UER00658"/>
</dbReference>
<dbReference type="InterPro" id="IPR050118">
    <property type="entry name" value="Pur/Pyrimidine_PRTase"/>
</dbReference>
<feature type="binding site" evidence="5">
    <location>
        <position position="210"/>
    </location>
    <ligand>
        <name>xanthine</name>
        <dbReference type="ChEBI" id="CHEBI:17712"/>
    </ligand>
</feature>
<dbReference type="PANTHER" id="PTHR43864:SF1">
    <property type="entry name" value="XANTHINE PHOSPHORIBOSYLTRANSFERASE"/>
    <property type="match status" value="1"/>
</dbReference>
<evidence type="ECO:0000256" key="6">
    <source>
        <dbReference type="NCBIfam" id="TIGR01744"/>
    </source>
</evidence>
<dbReference type="GO" id="GO:0000310">
    <property type="term" value="F:xanthine phosphoribosyltransferase activity"/>
    <property type="evidence" value="ECO:0007669"/>
    <property type="project" value="UniProtKB-UniRule"/>
</dbReference>
<accession>A0A1W1VZ76</accession>
<evidence type="ECO:0000256" key="5">
    <source>
        <dbReference type="HAMAP-Rule" id="MF_01184"/>
    </source>
</evidence>
<sequence>MLSLKGCGNLGKEFKYRERQGPSAYHPGAAVLFRSNFPFETLRPYEVKALNGDVVELLKEKISQEGKVISEDILKVDSFLNHQIDPVLMLKVGEEFARRFAQDKVTKVLTVEASGIAVALMTGLALRVPVVFAKKKQPSTIGSDAYCGKVRSFTREEVVDIVVAGSYLGPGDRVLIIDDFLASGEAVRGLIKIIQQAGAELVGVGTVIEKVFQSGGEYLRKQGIRLESLVRIGSLSGGKIEFLN</sequence>
<keyword evidence="9" id="KW-1185">Reference proteome</keyword>
<dbReference type="Proteomes" id="UP000192569">
    <property type="component" value="Chromosome I"/>
</dbReference>
<keyword evidence="4 5" id="KW-0660">Purine salvage</keyword>
<keyword evidence="1 5" id="KW-0963">Cytoplasm</keyword>
<comment type="function">
    <text evidence="5">Converts the preformed base xanthine, a product of nucleic acid breakdown, to xanthosine 5'-monophosphate (XMP), so it can be reused for RNA or DNA synthesis.</text>
</comment>
<feature type="domain" description="Phosphoribosyltransferase" evidence="7">
    <location>
        <begin position="102"/>
        <end position="210"/>
    </location>
</feature>
<dbReference type="SUPFAM" id="SSF53271">
    <property type="entry name" value="PRTase-like"/>
    <property type="match status" value="1"/>
</dbReference>
<dbReference type="GO" id="GO:0032265">
    <property type="term" value="P:XMP salvage"/>
    <property type="evidence" value="ECO:0007669"/>
    <property type="project" value="UniProtKB-UniRule"/>
</dbReference>
<dbReference type="InterPro" id="IPR000836">
    <property type="entry name" value="PRTase_dom"/>
</dbReference>
<comment type="subunit">
    <text evidence="5">Homodimer.</text>
</comment>
<dbReference type="EMBL" id="LT838272">
    <property type="protein sequence ID" value="SMB98665.1"/>
    <property type="molecule type" value="Genomic_DNA"/>
</dbReference>
<comment type="catalytic activity">
    <reaction evidence="5">
        <text>XMP + diphosphate = xanthine + 5-phospho-alpha-D-ribose 1-diphosphate</text>
        <dbReference type="Rhea" id="RHEA:10800"/>
        <dbReference type="ChEBI" id="CHEBI:17712"/>
        <dbReference type="ChEBI" id="CHEBI:33019"/>
        <dbReference type="ChEBI" id="CHEBI:57464"/>
        <dbReference type="ChEBI" id="CHEBI:58017"/>
        <dbReference type="EC" id="2.4.2.22"/>
    </reaction>
</comment>
<proteinExistence type="inferred from homology"/>
<dbReference type="GO" id="GO:0005737">
    <property type="term" value="C:cytoplasm"/>
    <property type="evidence" value="ECO:0007669"/>
    <property type="project" value="UniProtKB-SubCell"/>
</dbReference>
<gene>
    <name evidence="5" type="primary">xpt</name>
    <name evidence="8" type="ORF">SAMN00808754_2477</name>
</gene>
<evidence type="ECO:0000313" key="9">
    <source>
        <dbReference type="Proteomes" id="UP000192569"/>
    </source>
</evidence>